<keyword evidence="7" id="KW-1185">Reference proteome</keyword>
<evidence type="ECO:0000313" key="7">
    <source>
        <dbReference type="Proteomes" id="UP000834106"/>
    </source>
</evidence>
<dbReference type="InterPro" id="IPR008978">
    <property type="entry name" value="HSP20-like_chaperone"/>
</dbReference>
<dbReference type="Gene3D" id="2.60.40.790">
    <property type="match status" value="1"/>
</dbReference>
<keyword evidence="4" id="KW-0812">Transmembrane</keyword>
<evidence type="ECO:0000256" key="1">
    <source>
        <dbReference type="PROSITE-ProRule" id="PRU00285"/>
    </source>
</evidence>
<sequence length="219" mass="25131">MEGRAKGLDKRESSLLFREIVPPHGWAEDENNHYLRLTLPGFKQPDVTLQIDKYGHLVVRGERQLSGHKFVSFHETFNLPKNINVEETSGEFEDGEIFCITFPKLSEIEQRRMQPVRDRYDSHNIRVPKEQQPYSTNIDGKSMGRPGSKRDNANDSNKQSTKKRDEFIDPEVPNTPKGKIALDTIESDEKSKTKMWVLIGLLVILLIVVVVPISVKLHK</sequence>
<feature type="compositionally biased region" description="Basic and acidic residues" evidence="3">
    <location>
        <begin position="118"/>
        <end position="129"/>
    </location>
</feature>
<evidence type="ECO:0000256" key="3">
    <source>
        <dbReference type="SAM" id="MobiDB-lite"/>
    </source>
</evidence>
<dbReference type="Proteomes" id="UP000834106">
    <property type="component" value="Chromosome 13"/>
</dbReference>
<reference evidence="6" key="1">
    <citation type="submission" date="2023-05" db="EMBL/GenBank/DDBJ databases">
        <authorList>
            <person name="Huff M."/>
        </authorList>
    </citation>
    <scope>NUCLEOTIDE SEQUENCE</scope>
</reference>
<accession>A0AAD1ZPQ8</accession>
<organism evidence="6 7">
    <name type="scientific">Fraxinus pennsylvanica</name>
    <dbReference type="NCBI Taxonomy" id="56036"/>
    <lineage>
        <taxon>Eukaryota</taxon>
        <taxon>Viridiplantae</taxon>
        <taxon>Streptophyta</taxon>
        <taxon>Embryophyta</taxon>
        <taxon>Tracheophyta</taxon>
        <taxon>Spermatophyta</taxon>
        <taxon>Magnoliopsida</taxon>
        <taxon>eudicotyledons</taxon>
        <taxon>Gunneridae</taxon>
        <taxon>Pentapetalae</taxon>
        <taxon>asterids</taxon>
        <taxon>lamiids</taxon>
        <taxon>Lamiales</taxon>
        <taxon>Oleaceae</taxon>
        <taxon>Oleeae</taxon>
        <taxon>Fraxinus</taxon>
    </lineage>
</organism>
<keyword evidence="4" id="KW-0472">Membrane</keyword>
<dbReference type="CDD" id="cd00298">
    <property type="entry name" value="ACD_sHsps_p23-like"/>
    <property type="match status" value="1"/>
</dbReference>
<feature type="region of interest" description="Disordered" evidence="3">
    <location>
        <begin position="118"/>
        <end position="180"/>
    </location>
</feature>
<dbReference type="EMBL" id="OU503048">
    <property type="protein sequence ID" value="CAI9773746.1"/>
    <property type="molecule type" value="Genomic_DNA"/>
</dbReference>
<evidence type="ECO:0000256" key="2">
    <source>
        <dbReference type="RuleBase" id="RU003616"/>
    </source>
</evidence>
<evidence type="ECO:0000256" key="4">
    <source>
        <dbReference type="SAM" id="Phobius"/>
    </source>
</evidence>
<dbReference type="InterPro" id="IPR002068">
    <property type="entry name" value="A-crystallin/Hsp20_dom"/>
</dbReference>
<evidence type="ECO:0000259" key="5">
    <source>
        <dbReference type="PROSITE" id="PS01031"/>
    </source>
</evidence>
<keyword evidence="4" id="KW-1133">Transmembrane helix</keyword>
<dbReference type="Pfam" id="PF00011">
    <property type="entry name" value="HSP20"/>
    <property type="match status" value="1"/>
</dbReference>
<evidence type="ECO:0000313" key="6">
    <source>
        <dbReference type="EMBL" id="CAI9773746.1"/>
    </source>
</evidence>
<gene>
    <name evidence="6" type="ORF">FPE_LOCUS21176</name>
</gene>
<protein>
    <recommendedName>
        <fullName evidence="5">SHSP domain-containing protein</fullName>
    </recommendedName>
</protein>
<comment type="similarity">
    <text evidence="1 2">Belongs to the small heat shock protein (HSP20) family.</text>
</comment>
<name>A0AAD1ZPQ8_9LAMI</name>
<dbReference type="PROSITE" id="PS01031">
    <property type="entry name" value="SHSP"/>
    <property type="match status" value="1"/>
</dbReference>
<dbReference type="AlphaFoldDB" id="A0AAD1ZPQ8"/>
<proteinExistence type="inferred from homology"/>
<feature type="transmembrane region" description="Helical" evidence="4">
    <location>
        <begin position="195"/>
        <end position="215"/>
    </location>
</feature>
<feature type="domain" description="SHSP" evidence="5">
    <location>
        <begin position="15"/>
        <end position="119"/>
    </location>
</feature>
<dbReference type="SUPFAM" id="SSF49764">
    <property type="entry name" value="HSP20-like chaperones"/>
    <property type="match status" value="1"/>
</dbReference>